<evidence type="ECO:0000256" key="5">
    <source>
        <dbReference type="ARBA" id="ARBA00022825"/>
    </source>
</evidence>
<keyword evidence="4" id="KW-0378">Hydrolase</keyword>
<proteinExistence type="inferred from homology"/>
<organism evidence="8 9">
    <name type="scientific">Prauserella marina</name>
    <dbReference type="NCBI Taxonomy" id="530584"/>
    <lineage>
        <taxon>Bacteria</taxon>
        <taxon>Bacillati</taxon>
        <taxon>Actinomycetota</taxon>
        <taxon>Actinomycetes</taxon>
        <taxon>Pseudonocardiales</taxon>
        <taxon>Pseudonocardiaceae</taxon>
        <taxon>Prauserella</taxon>
    </lineage>
</organism>
<evidence type="ECO:0000256" key="7">
    <source>
        <dbReference type="ARBA" id="ARBA00023157"/>
    </source>
</evidence>
<dbReference type="PIRSF" id="PIRSF001134">
    <property type="entry name" value="Streptogrisin"/>
    <property type="match status" value="1"/>
</dbReference>
<gene>
    <name evidence="8" type="ORF">SAMN05421630_103469</name>
</gene>
<dbReference type="InterPro" id="IPR001316">
    <property type="entry name" value="Pept_S1A_streptogrisin"/>
</dbReference>
<dbReference type="SUPFAM" id="SSF50494">
    <property type="entry name" value="Trypsin-like serine proteases"/>
    <property type="match status" value="1"/>
</dbReference>
<reference evidence="8 9" key="1">
    <citation type="submission" date="2016-10" db="EMBL/GenBank/DDBJ databases">
        <authorList>
            <person name="de Groot N.N."/>
        </authorList>
    </citation>
    <scope>NUCLEOTIDE SEQUENCE [LARGE SCALE GENOMIC DNA]</scope>
    <source>
        <strain evidence="8 9">CGMCC 4.5506</strain>
    </source>
</reference>
<evidence type="ECO:0000256" key="4">
    <source>
        <dbReference type="ARBA" id="ARBA00022801"/>
    </source>
</evidence>
<keyword evidence="3" id="KW-0732">Signal</keyword>
<evidence type="ECO:0000256" key="3">
    <source>
        <dbReference type="ARBA" id="ARBA00022729"/>
    </source>
</evidence>
<dbReference type="InterPro" id="IPR035070">
    <property type="entry name" value="Streptogrisin_prodomain"/>
</dbReference>
<dbReference type="RefSeq" id="WP_091802036.1">
    <property type="nucleotide sequence ID" value="NZ_CP016353.1"/>
</dbReference>
<dbReference type="Pfam" id="PF02983">
    <property type="entry name" value="Pro_Al_protease"/>
    <property type="match status" value="1"/>
</dbReference>
<dbReference type="AlphaFoldDB" id="A0A222VJQ2"/>
<dbReference type="Gene3D" id="2.40.10.10">
    <property type="entry name" value="Trypsin-like serine proteases"/>
    <property type="match status" value="2"/>
</dbReference>
<sequence length="363" mass="35982">MNRTSRTAITMAAGALALGLLVPSTASARSIEGYSADVAGAAVEALTAERGITDAAASEILRVQEASAAKATKLADALGAEQAGSYLDADGLPVVNVVTEAAADKVADAGATAKLVSRSADQLEAARAQLAAVQGATHTSIGLDPVANQVVLTIADEADDAVAARLTATAARLGDAVRVDNVTGGMHKAIYNGEAITGGGSRCSAGFNTNRDGQDYIVDAGHCTAAVAEWNVGPSEGASFPGDDYGLIRNDTGSAPGEVTLWDGSTQPISSAADATVGQQICKSGSTTQLTCGVVQAVGVTVNYAEGAVHELVQTSAAVNSGDSGGCLFAGSVGLGITSGMGGGSSYFQPVVEALDAYGVSLN</sequence>
<dbReference type="InterPro" id="IPR009003">
    <property type="entry name" value="Peptidase_S1_PA"/>
</dbReference>
<dbReference type="GO" id="GO:0006508">
    <property type="term" value="P:proteolysis"/>
    <property type="evidence" value="ECO:0007669"/>
    <property type="project" value="UniProtKB-KW"/>
</dbReference>
<dbReference type="InterPro" id="IPR004236">
    <property type="entry name" value="Pept_S1_alpha_lytic"/>
</dbReference>
<evidence type="ECO:0000256" key="6">
    <source>
        <dbReference type="ARBA" id="ARBA00023145"/>
    </source>
</evidence>
<evidence type="ECO:0000313" key="9">
    <source>
        <dbReference type="Proteomes" id="UP000199494"/>
    </source>
</evidence>
<dbReference type="Gene3D" id="3.30.300.50">
    <property type="match status" value="1"/>
</dbReference>
<dbReference type="PRINTS" id="PR00861">
    <property type="entry name" value="ALYTICPTASE"/>
</dbReference>
<evidence type="ECO:0000256" key="2">
    <source>
        <dbReference type="ARBA" id="ARBA00022670"/>
    </source>
</evidence>
<keyword evidence="2" id="KW-0645">Protease</keyword>
<keyword evidence="9" id="KW-1185">Reference proteome</keyword>
<keyword evidence="7" id="KW-1015">Disulfide bond</keyword>
<dbReference type="KEGG" id="pmad:BAY61_02565"/>
<keyword evidence="5" id="KW-0720">Serine protease</keyword>
<dbReference type="GO" id="GO:0004252">
    <property type="term" value="F:serine-type endopeptidase activity"/>
    <property type="evidence" value="ECO:0007669"/>
    <property type="project" value="InterPro"/>
</dbReference>
<comment type="similarity">
    <text evidence="1">Belongs to the peptidase S1 family.</text>
</comment>
<dbReference type="CDD" id="cd21112">
    <property type="entry name" value="alphaLP-like"/>
    <property type="match status" value="1"/>
</dbReference>
<evidence type="ECO:0000256" key="1">
    <source>
        <dbReference type="ARBA" id="ARBA00007664"/>
    </source>
</evidence>
<name>A0A222VJQ2_9PSEU</name>
<evidence type="ECO:0000313" key="8">
    <source>
        <dbReference type="EMBL" id="SDC74742.1"/>
    </source>
</evidence>
<dbReference type="OrthoDB" id="8781117at2"/>
<dbReference type="InterPro" id="IPR043504">
    <property type="entry name" value="Peptidase_S1_PA_chymotrypsin"/>
</dbReference>
<dbReference type="GO" id="GO:0005576">
    <property type="term" value="C:extracellular region"/>
    <property type="evidence" value="ECO:0007669"/>
    <property type="project" value="InterPro"/>
</dbReference>
<accession>A0A222VJQ2</accession>
<dbReference type="EMBL" id="FMZE01000003">
    <property type="protein sequence ID" value="SDC74742.1"/>
    <property type="molecule type" value="Genomic_DNA"/>
</dbReference>
<dbReference type="Proteomes" id="UP000199494">
    <property type="component" value="Unassembled WGS sequence"/>
</dbReference>
<dbReference type="STRING" id="530584.SAMN05421630_103469"/>
<keyword evidence="6" id="KW-0865">Zymogen</keyword>
<protein>
    <submittedName>
        <fullName evidence="8">Streptogrisin D</fullName>
    </submittedName>
</protein>